<evidence type="ECO:0000313" key="14">
    <source>
        <dbReference type="EMBL" id="KAG7562270.1"/>
    </source>
</evidence>
<dbReference type="PRINTS" id="PR01042">
    <property type="entry name" value="TRNASYNTHASP"/>
</dbReference>
<evidence type="ECO:0000256" key="12">
    <source>
        <dbReference type="SAM" id="MobiDB-lite"/>
    </source>
</evidence>
<dbReference type="Pfam" id="PF09924">
    <property type="entry name" value="LPG_synthase_C"/>
    <property type="match status" value="1"/>
</dbReference>
<dbReference type="InterPro" id="IPR024320">
    <property type="entry name" value="LPG_synthase_C"/>
</dbReference>
<dbReference type="GO" id="GO:0005829">
    <property type="term" value="C:cytosol"/>
    <property type="evidence" value="ECO:0007669"/>
    <property type="project" value="TreeGrafter"/>
</dbReference>
<reference evidence="14" key="1">
    <citation type="submission" date="2020-04" db="EMBL/GenBank/DDBJ databases">
        <title>Analysis of mating type loci in Filobasidium floriforme.</title>
        <authorList>
            <person name="Nowrousian M."/>
        </authorList>
    </citation>
    <scope>NUCLEOTIDE SEQUENCE</scope>
    <source>
        <strain evidence="14">CBS 6242</strain>
    </source>
</reference>
<dbReference type="AlphaFoldDB" id="A0A8K0JPV4"/>
<gene>
    <name evidence="14" type="ORF">FFLO_02258</name>
</gene>
<dbReference type="GO" id="GO:0003723">
    <property type="term" value="F:RNA binding"/>
    <property type="evidence" value="ECO:0007669"/>
    <property type="project" value="TreeGrafter"/>
</dbReference>
<keyword evidence="4" id="KW-0963">Cytoplasm</keyword>
<keyword evidence="5" id="KW-0436">Ligase</keyword>
<evidence type="ECO:0000256" key="5">
    <source>
        <dbReference type="ARBA" id="ARBA00022598"/>
    </source>
</evidence>
<dbReference type="GO" id="GO:0017101">
    <property type="term" value="C:aminoacyl-tRNA synthetase multienzyme complex"/>
    <property type="evidence" value="ECO:0007669"/>
    <property type="project" value="TreeGrafter"/>
</dbReference>
<dbReference type="InterPro" id="IPR004523">
    <property type="entry name" value="Asp-tRNA_synthase_2"/>
</dbReference>
<evidence type="ECO:0000313" key="15">
    <source>
        <dbReference type="Proteomes" id="UP000812966"/>
    </source>
</evidence>
<comment type="subcellular location">
    <subcellularLocation>
        <location evidence="1">Cytoplasm</location>
    </subcellularLocation>
</comment>
<keyword evidence="7" id="KW-0067">ATP-binding</keyword>
<sequence length="917" mass="103123">MIKAKSLKSSAPGGSLANPNANPNSKNGKSNNGLSRNATKVRRRKARKEQRRKEVAERMEREGLGGKKGRMAARAEAGSKYRNETFGFYPLMRSDPKQTEKFEYKDMSSLTEDDIGKEVTLRARIDHVRPQNSDDSSSGDEEDSTDYDTEYDHDHKAGVVTEEFIRWIEHLQKESLVHITGTLQRPNNSTGEIKEASPHLKKMELKVSKCFVVGRVFEHAPFQFNEIEGHHVANEEERKTGAHLKRDEEESGPGKISVRQELTNRTFDLRAPTNQAIFRIRASVCKIFRDHLDDRGFVEIQTAKLQGSATEGGASVFKLDYFGRPAYLAQSPQLAKQQAIIADMGRVYEIGSIFRAENSQDKRHMTEFVGLDLEMAIDTDYHECMHVIDTLLKAIFKGVQERNRKELEVVKQRFPHTDLVIPDETVILHYKDGVQLLRDSGHKHEDGSELADDEDFDTPTEKRLGALVKEKYNTDYYILDKFPTAVRPFYTMPDPTDPRYSNSFDIFVRGQEILSGGQRIHDSTMLEGRMKESGMDPEILGEYTHAFRLGAPPHAGGGVGLDRLIMLMLQLGNIRFASMYPRDPKSFPDSGKPPPMPRPKIGRHGTLPTLEDLIAAYGDSTNTSWVDPRYTIWRHLETGAALGYVQAKHNYGVIWGPPLCAPEDTEDVIQAWLEHCDEIKLKPIWCCLDEHSAEILAKRYRWKAVSCIAETRVDPKHYNGAQDSNVSKKIQGAKKSGVKVTELEEAPGDDLKNELDHQIAEWSSHREGTQMHISDVSGDALLRDAGHKRFFVAKDEHNKLVGIVVLARLSPQHGEQIKWSLQFPDAPNGTSEYMLSEAMKSASESGVTSLTFGASAAEKIVPMKDQKSLSIKVLARAYEGIKSAGNLGNKTNYRHKWGTTDEPLYVAYPKHGLGTRG</sequence>
<dbReference type="Gene3D" id="3.30.930.10">
    <property type="entry name" value="Bira Bifunctional Protein, Domain 2"/>
    <property type="match status" value="1"/>
</dbReference>
<comment type="caution">
    <text evidence="14">The sequence shown here is derived from an EMBL/GenBank/DDBJ whole genome shotgun (WGS) entry which is preliminary data.</text>
</comment>
<dbReference type="EMBL" id="JABELV010000035">
    <property type="protein sequence ID" value="KAG7562270.1"/>
    <property type="molecule type" value="Genomic_DNA"/>
</dbReference>
<dbReference type="InterPro" id="IPR012340">
    <property type="entry name" value="NA-bd_OB-fold"/>
</dbReference>
<proteinExistence type="inferred from homology"/>
<dbReference type="GO" id="GO:0006422">
    <property type="term" value="P:aspartyl-tRNA aminoacylation"/>
    <property type="evidence" value="ECO:0007669"/>
    <property type="project" value="InterPro"/>
</dbReference>
<feature type="region of interest" description="Disordered" evidence="12">
    <location>
        <begin position="122"/>
        <end position="151"/>
    </location>
</feature>
<dbReference type="GO" id="GO:0005524">
    <property type="term" value="F:ATP binding"/>
    <property type="evidence" value="ECO:0007669"/>
    <property type="project" value="UniProtKB-KW"/>
</dbReference>
<feature type="domain" description="Aminoacyl-transfer RNA synthetases class-II family profile" evidence="13">
    <location>
        <begin position="278"/>
        <end position="581"/>
    </location>
</feature>
<dbReference type="SUPFAM" id="SSF55681">
    <property type="entry name" value="Class II aaRS and biotin synthetases"/>
    <property type="match status" value="1"/>
</dbReference>
<feature type="compositionally biased region" description="Basic and acidic residues" evidence="12">
    <location>
        <begin position="233"/>
        <end position="248"/>
    </location>
</feature>
<feature type="compositionally biased region" description="Low complexity" evidence="12">
    <location>
        <begin position="13"/>
        <end position="35"/>
    </location>
</feature>
<feature type="compositionally biased region" description="Basic residues" evidence="12">
    <location>
        <begin position="39"/>
        <end position="50"/>
    </location>
</feature>
<protein>
    <recommendedName>
        <fullName evidence="11">Probable aspartate--tRNA ligase, cytoplasmic</fullName>
        <ecNumber evidence="3">6.1.1.12</ecNumber>
    </recommendedName>
</protein>
<dbReference type="InterPro" id="IPR004364">
    <property type="entry name" value="Aa-tRNA-synt_II"/>
</dbReference>
<keyword evidence="9" id="KW-0030">Aminoacyl-tRNA synthetase</keyword>
<feature type="region of interest" description="Disordered" evidence="12">
    <location>
        <begin position="1"/>
        <end position="77"/>
    </location>
</feature>
<dbReference type="PANTHER" id="PTHR43450:SF2">
    <property type="entry name" value="ASPARTATE--TRNA LIGASE"/>
    <property type="match status" value="1"/>
</dbReference>
<dbReference type="InterPro" id="IPR002312">
    <property type="entry name" value="Asp/Asn-tRNA-synth_IIb"/>
</dbReference>
<comment type="catalytic activity">
    <reaction evidence="10">
        <text>tRNA(Asp) + L-aspartate + ATP = L-aspartyl-tRNA(Asp) + AMP + diphosphate</text>
        <dbReference type="Rhea" id="RHEA:19649"/>
        <dbReference type="Rhea" id="RHEA-COMP:9660"/>
        <dbReference type="Rhea" id="RHEA-COMP:9678"/>
        <dbReference type="ChEBI" id="CHEBI:29991"/>
        <dbReference type="ChEBI" id="CHEBI:30616"/>
        <dbReference type="ChEBI" id="CHEBI:33019"/>
        <dbReference type="ChEBI" id="CHEBI:78442"/>
        <dbReference type="ChEBI" id="CHEBI:78516"/>
        <dbReference type="ChEBI" id="CHEBI:456215"/>
        <dbReference type="EC" id="6.1.1.12"/>
    </reaction>
</comment>
<keyword evidence="15" id="KW-1185">Reference proteome</keyword>
<dbReference type="PROSITE" id="PS50862">
    <property type="entry name" value="AA_TRNA_LIGASE_II"/>
    <property type="match status" value="1"/>
</dbReference>
<dbReference type="Gene3D" id="2.40.50.140">
    <property type="entry name" value="Nucleic acid-binding proteins"/>
    <property type="match status" value="1"/>
</dbReference>
<evidence type="ECO:0000256" key="6">
    <source>
        <dbReference type="ARBA" id="ARBA00022741"/>
    </source>
</evidence>
<evidence type="ECO:0000256" key="4">
    <source>
        <dbReference type="ARBA" id="ARBA00022490"/>
    </source>
</evidence>
<keyword evidence="8" id="KW-0648">Protein biosynthesis</keyword>
<evidence type="ECO:0000259" key="13">
    <source>
        <dbReference type="PROSITE" id="PS50862"/>
    </source>
</evidence>
<evidence type="ECO:0000256" key="7">
    <source>
        <dbReference type="ARBA" id="ARBA00022840"/>
    </source>
</evidence>
<dbReference type="NCBIfam" id="TIGR00458">
    <property type="entry name" value="aspS_nondisc"/>
    <property type="match status" value="1"/>
</dbReference>
<evidence type="ECO:0000256" key="3">
    <source>
        <dbReference type="ARBA" id="ARBA00012841"/>
    </source>
</evidence>
<name>A0A8K0JPV4_9TREE</name>
<evidence type="ECO:0000256" key="2">
    <source>
        <dbReference type="ARBA" id="ARBA00005312"/>
    </source>
</evidence>
<dbReference type="EC" id="6.1.1.12" evidence="3"/>
<accession>A0A8K0JPV4</accession>
<feature type="compositionally biased region" description="Acidic residues" evidence="12">
    <location>
        <begin position="137"/>
        <end position="149"/>
    </location>
</feature>
<dbReference type="InterPro" id="IPR006195">
    <property type="entry name" value="aa-tRNA-synth_II"/>
</dbReference>
<dbReference type="PANTHER" id="PTHR43450">
    <property type="entry name" value="ASPARTYL-TRNA SYNTHETASE"/>
    <property type="match status" value="1"/>
</dbReference>
<evidence type="ECO:0000256" key="1">
    <source>
        <dbReference type="ARBA" id="ARBA00004496"/>
    </source>
</evidence>
<evidence type="ECO:0000256" key="11">
    <source>
        <dbReference type="ARBA" id="ARBA00070516"/>
    </source>
</evidence>
<dbReference type="Proteomes" id="UP000812966">
    <property type="component" value="Unassembled WGS sequence"/>
</dbReference>
<keyword evidence="6" id="KW-0547">Nucleotide-binding</keyword>
<feature type="compositionally biased region" description="Basic and acidic residues" evidence="12">
    <location>
        <begin position="51"/>
        <end position="65"/>
    </location>
</feature>
<comment type="similarity">
    <text evidence="2">Belongs to the class-II aminoacyl-tRNA synthetase family. Type 2 subfamily.</text>
</comment>
<dbReference type="FunFam" id="3.30.930.10:FF:000038">
    <property type="entry name" value="Aspartate--tRNA ligase"/>
    <property type="match status" value="1"/>
</dbReference>
<dbReference type="InterPro" id="IPR045864">
    <property type="entry name" value="aa-tRNA-synth_II/BPL/LPL"/>
</dbReference>
<dbReference type="CDD" id="cd00776">
    <property type="entry name" value="AsxRS_core"/>
    <property type="match status" value="1"/>
</dbReference>
<evidence type="ECO:0000256" key="10">
    <source>
        <dbReference type="ARBA" id="ARBA00047904"/>
    </source>
</evidence>
<dbReference type="GO" id="GO:0004815">
    <property type="term" value="F:aspartate-tRNA ligase activity"/>
    <property type="evidence" value="ECO:0007669"/>
    <property type="project" value="UniProtKB-EC"/>
</dbReference>
<feature type="region of interest" description="Disordered" evidence="12">
    <location>
        <begin position="233"/>
        <end position="255"/>
    </location>
</feature>
<evidence type="ECO:0000256" key="8">
    <source>
        <dbReference type="ARBA" id="ARBA00022917"/>
    </source>
</evidence>
<evidence type="ECO:0000256" key="9">
    <source>
        <dbReference type="ARBA" id="ARBA00023146"/>
    </source>
</evidence>
<dbReference type="Pfam" id="PF00152">
    <property type="entry name" value="tRNA-synt_2"/>
    <property type="match status" value="1"/>
</dbReference>
<organism evidence="14 15">
    <name type="scientific">Filobasidium floriforme</name>
    <dbReference type="NCBI Taxonomy" id="5210"/>
    <lineage>
        <taxon>Eukaryota</taxon>
        <taxon>Fungi</taxon>
        <taxon>Dikarya</taxon>
        <taxon>Basidiomycota</taxon>
        <taxon>Agaricomycotina</taxon>
        <taxon>Tremellomycetes</taxon>
        <taxon>Filobasidiales</taxon>
        <taxon>Filobasidiaceae</taxon>
        <taxon>Filobasidium</taxon>
    </lineage>
</organism>